<dbReference type="GO" id="GO:0012505">
    <property type="term" value="C:endomembrane system"/>
    <property type="evidence" value="ECO:0007669"/>
    <property type="project" value="UniProtKB-SubCell"/>
</dbReference>
<dbReference type="Pfam" id="PF01545">
    <property type="entry name" value="Cation_efflux"/>
    <property type="match status" value="1"/>
</dbReference>
<dbReference type="OrthoDB" id="78296at2759"/>
<dbReference type="InterPro" id="IPR050291">
    <property type="entry name" value="CDF_Transporter"/>
</dbReference>
<evidence type="ECO:0000259" key="8">
    <source>
        <dbReference type="Pfam" id="PF01545"/>
    </source>
</evidence>
<dbReference type="NCBIfam" id="TIGR01297">
    <property type="entry name" value="CDF"/>
    <property type="match status" value="1"/>
</dbReference>
<dbReference type="Gene3D" id="3.30.70.1350">
    <property type="entry name" value="Cation efflux protein, cytoplasmic domain"/>
    <property type="match status" value="1"/>
</dbReference>
<dbReference type="GO" id="GO:0008324">
    <property type="term" value="F:monoatomic cation transmembrane transporter activity"/>
    <property type="evidence" value="ECO:0007669"/>
    <property type="project" value="InterPro"/>
</dbReference>
<dbReference type="GO" id="GO:0016020">
    <property type="term" value="C:membrane"/>
    <property type="evidence" value="ECO:0007669"/>
    <property type="project" value="InterPro"/>
</dbReference>
<feature type="transmembrane region" description="Helical" evidence="7">
    <location>
        <begin position="74"/>
        <end position="94"/>
    </location>
</feature>
<evidence type="ECO:0000256" key="3">
    <source>
        <dbReference type="ARBA" id="ARBA00022692"/>
    </source>
</evidence>
<dbReference type="Gene3D" id="1.20.1510.10">
    <property type="entry name" value="Cation efflux protein transmembrane domain"/>
    <property type="match status" value="1"/>
</dbReference>
<evidence type="ECO:0000256" key="4">
    <source>
        <dbReference type="ARBA" id="ARBA00022989"/>
    </source>
</evidence>
<feature type="transmembrane region" description="Helical" evidence="7">
    <location>
        <begin position="100"/>
        <end position="122"/>
    </location>
</feature>
<keyword evidence="2" id="KW-0813">Transport</keyword>
<dbReference type="FunFam" id="1.20.1510.10:FF:000005">
    <property type="entry name" value="Putative Cation diffusion facilitator 1"/>
    <property type="match status" value="1"/>
</dbReference>
<name>A0A2C5Z4K3_9HYPO</name>
<evidence type="ECO:0000256" key="7">
    <source>
        <dbReference type="SAM" id="Phobius"/>
    </source>
</evidence>
<dbReference type="Proteomes" id="UP000226431">
    <property type="component" value="Unassembled WGS sequence"/>
</dbReference>
<dbReference type="STRING" id="2004952.A0A2C5Z4K3"/>
<feature type="transmembrane region" description="Helical" evidence="7">
    <location>
        <begin position="182"/>
        <end position="200"/>
    </location>
</feature>
<protein>
    <submittedName>
        <fullName evidence="10">Uncharacterized protein</fullName>
    </submittedName>
</protein>
<dbReference type="InterPro" id="IPR002524">
    <property type="entry name" value="Cation_efflux"/>
</dbReference>
<dbReference type="InterPro" id="IPR027470">
    <property type="entry name" value="Cation_efflux_CTD"/>
</dbReference>
<dbReference type="InterPro" id="IPR036837">
    <property type="entry name" value="Cation_efflux_CTD_sf"/>
</dbReference>
<evidence type="ECO:0000313" key="10">
    <source>
        <dbReference type="EMBL" id="PHH74720.1"/>
    </source>
</evidence>
<gene>
    <name evidence="10" type="ORF">CDD80_2880</name>
</gene>
<dbReference type="Pfam" id="PF16916">
    <property type="entry name" value="ZT_dimer"/>
    <property type="match status" value="1"/>
</dbReference>
<feature type="domain" description="Cation efflux protein transmembrane" evidence="8">
    <location>
        <begin position="79"/>
        <end position="263"/>
    </location>
</feature>
<evidence type="ECO:0000256" key="1">
    <source>
        <dbReference type="ARBA" id="ARBA00004127"/>
    </source>
</evidence>
<keyword evidence="4 7" id="KW-1133">Transmembrane helix</keyword>
<sequence>MPPDDTPPPPPPTLLDPRLLLQAKSGPDALSNRQRPVRRFYSQQNRLIDQYLGAEDEERAAEDEEARLRPRVRFAVYGSFAVNCGLFVIQLYAAVKTGSLSLFATAADAFMDLVSSCIMVVTSRLARRPSVYRFPVGRTRIEPVGIIVFCALMATVAVELMIESAKALANHHSNLTPLQPLPLALVGIAILSKTLLMVYCFFYRRFPSVHVFFVDHRNDIVVNVFGLVMSIVGDRFAWYLDPVGAICIALLILVSWSANAFEQAGLLAGRSAPTAYISKLIYVSLTHSSHILKVDTCRAYHAGQNYYVEVDVVMDAETPLLVSHDVGQSLQRKLEGLADVERAFVHIDYEHEHDIYEEHKPLYDKTEPKSFREQIRSCLSN</sequence>
<evidence type="ECO:0000256" key="5">
    <source>
        <dbReference type="ARBA" id="ARBA00023065"/>
    </source>
</evidence>
<dbReference type="AlphaFoldDB" id="A0A2C5Z4K3"/>
<feature type="domain" description="Cation efflux protein cytoplasmic" evidence="9">
    <location>
        <begin position="289"/>
        <end position="348"/>
    </location>
</feature>
<comment type="subcellular location">
    <subcellularLocation>
        <location evidence="1">Endomembrane system</location>
        <topology evidence="1">Multi-pass membrane protein</topology>
    </subcellularLocation>
</comment>
<dbReference type="InterPro" id="IPR058533">
    <property type="entry name" value="Cation_efflux_TM"/>
</dbReference>
<dbReference type="PANTHER" id="PTHR43840:SF13">
    <property type="entry name" value="CATION EFFLUX PROTEIN CYTOPLASMIC DOMAIN-CONTAINING PROTEIN"/>
    <property type="match status" value="1"/>
</dbReference>
<dbReference type="InterPro" id="IPR027469">
    <property type="entry name" value="Cation_efflux_TMD_sf"/>
</dbReference>
<evidence type="ECO:0000256" key="2">
    <source>
        <dbReference type="ARBA" id="ARBA00022448"/>
    </source>
</evidence>
<dbReference type="GO" id="GO:0030003">
    <property type="term" value="P:intracellular monoatomic cation homeostasis"/>
    <property type="evidence" value="ECO:0007669"/>
    <property type="project" value="UniProtKB-ARBA"/>
</dbReference>
<keyword evidence="3 7" id="KW-0812">Transmembrane</keyword>
<dbReference type="FunFam" id="3.30.70.1350:FF:000001">
    <property type="entry name" value="Metal tolerance protein 11"/>
    <property type="match status" value="1"/>
</dbReference>
<reference evidence="10 11" key="1">
    <citation type="submission" date="2017-06" db="EMBL/GenBank/DDBJ databases">
        <title>Ant-infecting Ophiocordyceps genomes reveal a high diversity of potential behavioral manipulation genes and a possible major role for enterotoxins.</title>
        <authorList>
            <person name="De Bekker C."/>
            <person name="Evans H.C."/>
            <person name="Brachmann A."/>
            <person name="Hughes D.P."/>
        </authorList>
    </citation>
    <scope>NUCLEOTIDE SEQUENCE [LARGE SCALE GENOMIC DNA]</scope>
    <source>
        <strain evidence="10 11">Map16</strain>
    </source>
</reference>
<feature type="transmembrane region" description="Helical" evidence="7">
    <location>
        <begin position="243"/>
        <end position="261"/>
    </location>
</feature>
<dbReference type="GO" id="GO:0098771">
    <property type="term" value="P:inorganic ion homeostasis"/>
    <property type="evidence" value="ECO:0007669"/>
    <property type="project" value="UniProtKB-ARBA"/>
</dbReference>
<keyword evidence="6 7" id="KW-0472">Membrane</keyword>
<dbReference type="SUPFAM" id="SSF161111">
    <property type="entry name" value="Cation efflux protein transmembrane domain-like"/>
    <property type="match status" value="1"/>
</dbReference>
<accession>A0A2C5Z4K3</accession>
<comment type="caution">
    <text evidence="10">The sequence shown here is derived from an EMBL/GenBank/DDBJ whole genome shotgun (WGS) entry which is preliminary data.</text>
</comment>
<evidence type="ECO:0000313" key="11">
    <source>
        <dbReference type="Proteomes" id="UP000226431"/>
    </source>
</evidence>
<dbReference type="PANTHER" id="PTHR43840">
    <property type="entry name" value="MITOCHONDRIAL METAL TRANSPORTER 1-RELATED"/>
    <property type="match status" value="1"/>
</dbReference>
<dbReference type="SUPFAM" id="SSF160240">
    <property type="entry name" value="Cation efflux protein cytoplasmic domain-like"/>
    <property type="match status" value="1"/>
</dbReference>
<proteinExistence type="predicted"/>
<keyword evidence="11" id="KW-1185">Reference proteome</keyword>
<keyword evidence="5" id="KW-0406">Ion transport</keyword>
<evidence type="ECO:0000256" key="6">
    <source>
        <dbReference type="ARBA" id="ARBA00023136"/>
    </source>
</evidence>
<evidence type="ECO:0000259" key="9">
    <source>
        <dbReference type="Pfam" id="PF16916"/>
    </source>
</evidence>
<dbReference type="EMBL" id="NJES01000257">
    <property type="protein sequence ID" value="PHH74720.1"/>
    <property type="molecule type" value="Genomic_DNA"/>
</dbReference>
<organism evidence="10 11">
    <name type="scientific">Ophiocordyceps camponoti-rufipedis</name>
    <dbReference type="NCBI Taxonomy" id="2004952"/>
    <lineage>
        <taxon>Eukaryota</taxon>
        <taxon>Fungi</taxon>
        <taxon>Dikarya</taxon>
        <taxon>Ascomycota</taxon>
        <taxon>Pezizomycotina</taxon>
        <taxon>Sordariomycetes</taxon>
        <taxon>Hypocreomycetidae</taxon>
        <taxon>Hypocreales</taxon>
        <taxon>Ophiocordycipitaceae</taxon>
        <taxon>Ophiocordyceps</taxon>
    </lineage>
</organism>
<feature type="transmembrane region" description="Helical" evidence="7">
    <location>
        <begin position="143"/>
        <end position="162"/>
    </location>
</feature>